<dbReference type="Proteomes" id="UP001233999">
    <property type="component" value="Unassembled WGS sequence"/>
</dbReference>
<dbReference type="InterPro" id="IPR001357">
    <property type="entry name" value="BRCT_dom"/>
</dbReference>
<dbReference type="Gene3D" id="3.40.50.10190">
    <property type="entry name" value="BRCT domain"/>
    <property type="match status" value="2"/>
</dbReference>
<feature type="coiled-coil region" evidence="6">
    <location>
        <begin position="1548"/>
        <end position="1575"/>
    </location>
</feature>
<evidence type="ECO:0000256" key="5">
    <source>
        <dbReference type="ARBA" id="ARBA00023242"/>
    </source>
</evidence>
<dbReference type="SMART" id="SM00292">
    <property type="entry name" value="BRCT"/>
    <property type="match status" value="2"/>
</dbReference>
<dbReference type="InterPro" id="IPR031099">
    <property type="entry name" value="BRCA1-associated"/>
</dbReference>
<comment type="caution">
    <text evidence="9">The sequence shown here is derived from an EMBL/GenBank/DDBJ whole genome shotgun (WGS) entry which is preliminary data.</text>
</comment>
<dbReference type="GO" id="GO:0004842">
    <property type="term" value="F:ubiquitin-protein transferase activity"/>
    <property type="evidence" value="ECO:0007669"/>
    <property type="project" value="InterPro"/>
</dbReference>
<dbReference type="PROSITE" id="PS50172">
    <property type="entry name" value="BRCT"/>
    <property type="match status" value="2"/>
</dbReference>
<comment type="subcellular location">
    <subcellularLocation>
        <location evidence="1">Nucleus</location>
    </subcellularLocation>
</comment>
<dbReference type="GO" id="GO:0003677">
    <property type="term" value="F:DNA binding"/>
    <property type="evidence" value="ECO:0007669"/>
    <property type="project" value="InterPro"/>
</dbReference>
<feature type="compositionally biased region" description="Basic and acidic residues" evidence="7">
    <location>
        <begin position="1474"/>
        <end position="1486"/>
    </location>
</feature>
<feature type="domain" description="BRCT" evidence="8">
    <location>
        <begin position="1792"/>
        <end position="1890"/>
    </location>
</feature>
<reference evidence="9" key="1">
    <citation type="journal article" date="2023" name="IScience">
        <title>Live-bearing cockroach genome reveals convergent evolutionary mechanisms linked to viviparity in insects and beyond.</title>
        <authorList>
            <person name="Fouks B."/>
            <person name="Harrison M.C."/>
            <person name="Mikhailova A.A."/>
            <person name="Marchal E."/>
            <person name="English S."/>
            <person name="Carruthers M."/>
            <person name="Jennings E.C."/>
            <person name="Chiamaka E.L."/>
            <person name="Frigard R.A."/>
            <person name="Pippel M."/>
            <person name="Attardo G.M."/>
            <person name="Benoit J.B."/>
            <person name="Bornberg-Bauer E."/>
            <person name="Tobe S.S."/>
        </authorList>
    </citation>
    <scope>NUCLEOTIDE SEQUENCE</scope>
    <source>
        <strain evidence="9">Stay&amp;Tobe</strain>
    </source>
</reference>
<evidence type="ECO:0000313" key="10">
    <source>
        <dbReference type="Proteomes" id="UP001233999"/>
    </source>
</evidence>
<reference evidence="9" key="2">
    <citation type="submission" date="2023-05" db="EMBL/GenBank/DDBJ databases">
        <authorList>
            <person name="Fouks B."/>
        </authorList>
    </citation>
    <scope>NUCLEOTIDE SEQUENCE</scope>
    <source>
        <strain evidence="9">Stay&amp;Tobe</strain>
        <tissue evidence="9">Testes</tissue>
    </source>
</reference>
<evidence type="ECO:0000256" key="7">
    <source>
        <dbReference type="SAM" id="MobiDB-lite"/>
    </source>
</evidence>
<feature type="compositionally biased region" description="Polar residues" evidence="7">
    <location>
        <begin position="387"/>
        <end position="396"/>
    </location>
</feature>
<evidence type="ECO:0000256" key="3">
    <source>
        <dbReference type="ARBA" id="ARBA00022763"/>
    </source>
</evidence>
<feature type="compositionally biased region" description="Low complexity" evidence="7">
    <location>
        <begin position="328"/>
        <end position="338"/>
    </location>
</feature>
<feature type="region of interest" description="Disordered" evidence="7">
    <location>
        <begin position="1589"/>
        <end position="1641"/>
    </location>
</feature>
<organism evidence="9 10">
    <name type="scientific">Diploptera punctata</name>
    <name type="common">Pacific beetle cockroach</name>
    <dbReference type="NCBI Taxonomy" id="6984"/>
    <lineage>
        <taxon>Eukaryota</taxon>
        <taxon>Metazoa</taxon>
        <taxon>Ecdysozoa</taxon>
        <taxon>Arthropoda</taxon>
        <taxon>Hexapoda</taxon>
        <taxon>Insecta</taxon>
        <taxon>Pterygota</taxon>
        <taxon>Neoptera</taxon>
        <taxon>Polyneoptera</taxon>
        <taxon>Dictyoptera</taxon>
        <taxon>Blattodea</taxon>
        <taxon>Blaberoidea</taxon>
        <taxon>Blaberidae</taxon>
        <taxon>Diplopterinae</taxon>
        <taxon>Diploptera</taxon>
    </lineage>
</organism>
<feature type="region of interest" description="Disordered" evidence="7">
    <location>
        <begin position="1213"/>
        <end position="1234"/>
    </location>
</feature>
<feature type="compositionally biased region" description="Basic residues" evidence="7">
    <location>
        <begin position="1345"/>
        <end position="1354"/>
    </location>
</feature>
<keyword evidence="10" id="KW-1185">Reference proteome</keyword>
<dbReference type="GO" id="GO:0000724">
    <property type="term" value="P:double-strand break repair via homologous recombination"/>
    <property type="evidence" value="ECO:0007669"/>
    <property type="project" value="TreeGrafter"/>
</dbReference>
<keyword evidence="3" id="KW-0227">DNA damage</keyword>
<feature type="compositionally biased region" description="Basic and acidic residues" evidence="7">
    <location>
        <begin position="1385"/>
        <end position="1417"/>
    </location>
</feature>
<feature type="compositionally biased region" description="Acidic residues" evidence="7">
    <location>
        <begin position="1591"/>
        <end position="1600"/>
    </location>
</feature>
<dbReference type="SUPFAM" id="SSF52113">
    <property type="entry name" value="BRCT domain"/>
    <property type="match status" value="2"/>
</dbReference>
<name>A0AAD8A8M0_DIPPU</name>
<evidence type="ECO:0000256" key="2">
    <source>
        <dbReference type="ARBA" id="ARBA00022737"/>
    </source>
</evidence>
<proteinExistence type="predicted"/>
<dbReference type="PRINTS" id="PR00493">
    <property type="entry name" value="BRSTCANCERI"/>
</dbReference>
<evidence type="ECO:0000259" key="8">
    <source>
        <dbReference type="PROSITE" id="PS50172"/>
    </source>
</evidence>
<keyword evidence="5" id="KW-0539">Nucleus</keyword>
<feature type="region of interest" description="Disordered" evidence="7">
    <location>
        <begin position="1474"/>
        <end position="1504"/>
    </location>
</feature>
<dbReference type="InterPro" id="IPR011364">
    <property type="entry name" value="BRCA1"/>
</dbReference>
<evidence type="ECO:0000256" key="4">
    <source>
        <dbReference type="ARBA" id="ARBA00023204"/>
    </source>
</evidence>
<dbReference type="PANTHER" id="PTHR13763">
    <property type="entry name" value="BREAST CANCER TYPE 1 SUSCEPTIBILITY PROTEIN BRCA1"/>
    <property type="match status" value="1"/>
</dbReference>
<accession>A0AAD8A8M0</accession>
<dbReference type="GO" id="GO:0008270">
    <property type="term" value="F:zinc ion binding"/>
    <property type="evidence" value="ECO:0007669"/>
    <property type="project" value="InterPro"/>
</dbReference>
<feature type="compositionally biased region" description="Polar residues" evidence="7">
    <location>
        <begin position="425"/>
        <end position="434"/>
    </location>
</feature>
<feature type="domain" description="BRCT" evidence="8">
    <location>
        <begin position="1706"/>
        <end position="1777"/>
    </location>
</feature>
<feature type="region of interest" description="Disordered" evidence="7">
    <location>
        <begin position="360"/>
        <end position="402"/>
    </location>
</feature>
<feature type="compositionally biased region" description="Basic and acidic residues" evidence="7">
    <location>
        <begin position="1222"/>
        <end position="1234"/>
    </location>
</feature>
<dbReference type="InterPro" id="IPR036420">
    <property type="entry name" value="BRCT_dom_sf"/>
</dbReference>
<evidence type="ECO:0000256" key="1">
    <source>
        <dbReference type="ARBA" id="ARBA00004123"/>
    </source>
</evidence>
<keyword evidence="6" id="KW-0175">Coiled coil</keyword>
<feature type="region of interest" description="Disordered" evidence="7">
    <location>
        <begin position="318"/>
        <end position="344"/>
    </location>
</feature>
<feature type="region of interest" description="Disordered" evidence="7">
    <location>
        <begin position="1324"/>
        <end position="1417"/>
    </location>
</feature>
<evidence type="ECO:0000256" key="6">
    <source>
        <dbReference type="SAM" id="Coils"/>
    </source>
</evidence>
<dbReference type="EMBL" id="JASPKZ010003066">
    <property type="protein sequence ID" value="KAJ9594150.1"/>
    <property type="molecule type" value="Genomic_DNA"/>
</dbReference>
<evidence type="ECO:0000313" key="9">
    <source>
        <dbReference type="EMBL" id="KAJ9594150.1"/>
    </source>
</evidence>
<gene>
    <name evidence="9" type="ORF">L9F63_014406</name>
</gene>
<feature type="compositionally biased region" description="Basic and acidic residues" evidence="7">
    <location>
        <begin position="1603"/>
        <end position="1640"/>
    </location>
</feature>
<feature type="region of interest" description="Disordered" evidence="7">
    <location>
        <begin position="415"/>
        <end position="434"/>
    </location>
</feature>
<dbReference type="GO" id="GO:0031436">
    <property type="term" value="C:BRCA1-BARD1 complex"/>
    <property type="evidence" value="ECO:0007669"/>
    <property type="project" value="TreeGrafter"/>
</dbReference>
<sequence>MTVINNNRIAHCPLCNKTINRRGIIANDQVAVLVKKVQNVIECIGKDTGFDITEHVKLPISTREAYLASPKYLKKKDEIKLPPPVAPSKEEWLKRYEKQYPGRQSCEEDIDLLSISQAEPIIPSYIPRDRNLRAVKSKVDKVKVPPLAKVQEWLERNDEMAISPLTPSQELEHRVVTVTADVHRAAEDLVSVSQQNYYVAPRKVDVDTLKSSSGELETPSSDPKIYAVPNSDQTIFPTKNVNDNRIIEVANENTENDPYEFISSQKTYKTTKKKRELKNKMKKKNRFVKRLMKKEEEKDDDDDDVCVFRMPSESAMIFQKHDEESTTESMSDMDFSSGSDEDWEKTNKIDAEALVIHGKRARKSSINKQSSKKLDIEGSVKRRTRSNTHQQSIQQKDNNETNKLEVFKDNLEKSQKPVGIVEKNTPLSPSKHLNSKVGNIKQNLKNLKESVSKLDNKSLLEKEKYHTDKENFIKPNDLQNTSVVNTSSSSRSPGWSRISQTKKEFDKFKKPLMKALDVTGGGVCASKKHVTSVIELPCEISPVPPIDEVESNVSLMNTTPVVAFDSPEAIKRAQFMSQIVKNLETEMNPLASNAKQENNDLPVRIENLQRCDSFNSSALEESPASRKRKEQINKIVSSLNEIYDPQRNVCKNVTQVEQTILDVLTSPKKKILVVPESSSLVSHEDSSVQILNKNISEDQVATELTESTNTYAHFKSIEPSEIYPNIVQKNSNNLKTSEYNCNSPKNGVNNQRSESGTFISEKTLNCNPSEIDTLNERSASCAFISEKTINGTSHDINVLNGRSEGCTFNSGNTTVNFTPQKVNNLNGRTGSCTLISEKAAVNCTPENSNVSNHKSDNCTFVSEKAVEINVIPNETNTVNQGSDSCTFISEKGKVNDIGMSGKNCNSQEVNIPSHKSDSCRLISEKITSGLRNPERNSQEVNYKSGSCTFNSENQNIINKSENVKIGKQNEQQISVQIRNINIPFLKYGRLKCKMKHSNVKFLRLGSLKPRNYIDSPQESISISVPVKINSSIQTSPQSCSMRCVGIQLSPSNLYSDDDKIVTTPTTHSNFLHPSTHASIEESQPQTENFVADSYENECLYETCIPLPPQRSHLGPIASETLVNSTKKKDSLPERNDVKETVVLKRNSFHNKCADQEHPEISCSQFSTATTVKFKKFNSPELEQVDILPESSLKLTESNHSLSLLHNSQMQIDAADDENSENTDLHNKKSKMEEEIKHVDKDVNPVAYESEEKCTKDEFEDVDKETKLTAQEIKCTKKKENENFNEKRTFEKSKLEKCSDDKNNKVEKKRISTKVSRQLKFDSNFFPKLTDPNLIDAGNEESLDKKKIHHLHSSHNPKPEDVQNIKIVSCVTDDNKTEKKRKSYKRIRELSESSDSEHIDEKRRATSDSEHHVNKKQENFVEDEVINLLTPPERETVQNMFEKWINKDVPDSEELMKRVEANIESDLVETRKRKVEEAENKGDDVNRESPTLFTPSPAVELPKDESEDMNQVTCELVVSQPEFHLKKNLLKETSLGITAGETDSESISTQQVKAGIETLEAAIKQCKEELKKVIETKKIDSPQLKNVSIAESEIESEDDFIDPTPKKEDIRSKVLDSRSREKSEGESKKASNTRTDQKQQHVENMNIVKTSTAAMLEKQNEVIQSPSSAPKQFVLRLPALSDKGTELSHSKLCFVCSGLPAGLIGRVKALARMLGAEFSDKFESYTTHLIVKASEDMTAVKTYKYLCALVKRRWIVSMSWVNACLQTRKHLPEDEYEMLDSSGENGPHRARISTSPLFKNFEFCCIEPFADLKKIQLEPLLRECGAVTVPDPDKLTFKSGHHCIILMQMDDEREEECKKLWEKYGVLPLGHEWVFECIGRYRIIPIWSFLLCVVNEEHIRALGYPNDAVASEDETDVCSQVG</sequence>
<dbReference type="Pfam" id="PF00533">
    <property type="entry name" value="BRCT"/>
    <property type="match status" value="1"/>
</dbReference>
<keyword evidence="4" id="KW-0234">DNA repair</keyword>
<dbReference type="PANTHER" id="PTHR13763:SF0">
    <property type="entry name" value="BREAST CANCER TYPE 1 SUSCEPTIBILITY PROTEIN"/>
    <property type="match status" value="1"/>
</dbReference>
<dbReference type="GO" id="GO:0045944">
    <property type="term" value="P:positive regulation of transcription by RNA polymerase II"/>
    <property type="evidence" value="ECO:0007669"/>
    <property type="project" value="TreeGrafter"/>
</dbReference>
<dbReference type="GO" id="GO:0070531">
    <property type="term" value="C:BRCA1-A complex"/>
    <property type="evidence" value="ECO:0007669"/>
    <property type="project" value="TreeGrafter"/>
</dbReference>
<keyword evidence="2" id="KW-0677">Repeat</keyword>
<protein>
    <recommendedName>
        <fullName evidence="8">BRCT domain-containing protein</fullName>
    </recommendedName>
</protein>